<keyword evidence="17" id="KW-1185">Reference proteome</keyword>
<dbReference type="SMART" id="SM00400">
    <property type="entry name" value="ZnF_CHCC"/>
    <property type="match status" value="1"/>
</dbReference>
<evidence type="ECO:0000256" key="5">
    <source>
        <dbReference type="ARBA" id="ARBA00022705"/>
    </source>
</evidence>
<evidence type="ECO:0000313" key="16">
    <source>
        <dbReference type="EMBL" id="MCX2742248.1"/>
    </source>
</evidence>
<evidence type="ECO:0000259" key="15">
    <source>
        <dbReference type="PROSITE" id="PS50880"/>
    </source>
</evidence>
<dbReference type="HAMAP" id="MF_00974">
    <property type="entry name" value="DNA_primase_DnaG"/>
    <property type="match status" value="1"/>
</dbReference>
<gene>
    <name evidence="12 16" type="primary">dnaG</name>
    <name evidence="16" type="ORF">OO013_00145</name>
</gene>
<dbReference type="EMBL" id="JAPFQN010000001">
    <property type="protein sequence ID" value="MCX2742248.1"/>
    <property type="molecule type" value="Genomic_DNA"/>
</dbReference>
<comment type="similarity">
    <text evidence="12 13">Belongs to the DnaG primase family.</text>
</comment>
<keyword evidence="1 12" id="KW-0240">DNA-directed RNA polymerase</keyword>
<organism evidence="16 17">
    <name type="scientific">Mangrovivirga halotolerans</name>
    <dbReference type="NCBI Taxonomy" id="2993936"/>
    <lineage>
        <taxon>Bacteria</taxon>
        <taxon>Pseudomonadati</taxon>
        <taxon>Bacteroidota</taxon>
        <taxon>Cytophagia</taxon>
        <taxon>Cytophagales</taxon>
        <taxon>Mangrovivirgaceae</taxon>
        <taxon>Mangrovivirga</taxon>
    </lineage>
</organism>
<dbReference type="Gene3D" id="3.90.580.10">
    <property type="entry name" value="Zinc finger, CHC2-type domain"/>
    <property type="match status" value="1"/>
</dbReference>
<dbReference type="SUPFAM" id="SSF57783">
    <property type="entry name" value="Zinc beta-ribbon"/>
    <property type="match status" value="1"/>
</dbReference>
<keyword evidence="4 12" id="KW-0548">Nucleotidyltransferase</keyword>
<keyword evidence="6 13" id="KW-0479">Metal-binding</keyword>
<dbReference type="InterPro" id="IPR034151">
    <property type="entry name" value="TOPRIM_DnaG_bac"/>
</dbReference>
<name>A0ABT3RL70_9BACT</name>
<evidence type="ECO:0000256" key="14">
    <source>
        <dbReference type="SAM" id="MobiDB-lite"/>
    </source>
</evidence>
<keyword evidence="9" id="KW-0460">Magnesium</keyword>
<dbReference type="InterPro" id="IPR030846">
    <property type="entry name" value="DnaG_bac"/>
</dbReference>
<dbReference type="PANTHER" id="PTHR30313:SF2">
    <property type="entry name" value="DNA PRIMASE"/>
    <property type="match status" value="1"/>
</dbReference>
<dbReference type="InterPro" id="IPR036977">
    <property type="entry name" value="DNA_primase_Znf_CHC2"/>
</dbReference>
<dbReference type="SUPFAM" id="SSF56731">
    <property type="entry name" value="DNA primase core"/>
    <property type="match status" value="1"/>
</dbReference>
<dbReference type="SMART" id="SM00493">
    <property type="entry name" value="TOPRIM"/>
    <property type="match status" value="1"/>
</dbReference>
<proteinExistence type="inferred from homology"/>
<dbReference type="InterPro" id="IPR013264">
    <property type="entry name" value="DNAG_N"/>
</dbReference>
<dbReference type="EC" id="2.7.7.101" evidence="12"/>
<dbReference type="PANTHER" id="PTHR30313">
    <property type="entry name" value="DNA PRIMASE"/>
    <property type="match status" value="1"/>
</dbReference>
<dbReference type="InterPro" id="IPR050219">
    <property type="entry name" value="DnaG_primase"/>
</dbReference>
<comment type="caution">
    <text evidence="12">Lacks conserved residue(s) required for the propagation of feature annotation.</text>
</comment>
<comment type="catalytic activity">
    <reaction evidence="12">
        <text>ssDNA + n NTP = ssDNA/pppN(pN)n-1 hybrid + (n-1) diphosphate.</text>
        <dbReference type="EC" id="2.7.7.101"/>
    </reaction>
</comment>
<dbReference type="Gene3D" id="3.40.1360.10">
    <property type="match status" value="1"/>
</dbReference>
<protein>
    <recommendedName>
        <fullName evidence="12 13">DNA primase</fullName>
        <ecNumber evidence="12">2.7.7.101</ecNumber>
    </recommendedName>
</protein>
<dbReference type="Pfam" id="PF08275">
    <property type="entry name" value="DNAG_N"/>
    <property type="match status" value="1"/>
</dbReference>
<evidence type="ECO:0000256" key="4">
    <source>
        <dbReference type="ARBA" id="ARBA00022695"/>
    </source>
</evidence>
<evidence type="ECO:0000256" key="2">
    <source>
        <dbReference type="ARBA" id="ARBA00022515"/>
    </source>
</evidence>
<dbReference type="InterPro" id="IPR002694">
    <property type="entry name" value="Znf_CHC2"/>
</dbReference>
<comment type="cofactor">
    <cofactor evidence="13">
        <name>Zn(2+)</name>
        <dbReference type="ChEBI" id="CHEBI:29105"/>
    </cofactor>
    <text evidence="13">Binds 1 zinc ion per monomer.</text>
</comment>
<accession>A0ABT3RL70</accession>
<dbReference type="InterPro" id="IPR006171">
    <property type="entry name" value="TOPRIM_dom"/>
</dbReference>
<dbReference type="PIRSF" id="PIRSF002811">
    <property type="entry name" value="DnaG"/>
    <property type="match status" value="1"/>
</dbReference>
<dbReference type="InterPro" id="IPR037068">
    <property type="entry name" value="DNA_primase_core_N_sf"/>
</dbReference>
<dbReference type="Gene3D" id="3.90.980.10">
    <property type="entry name" value="DNA primase, catalytic core, N-terminal domain"/>
    <property type="match status" value="1"/>
</dbReference>
<evidence type="ECO:0000256" key="3">
    <source>
        <dbReference type="ARBA" id="ARBA00022679"/>
    </source>
</evidence>
<dbReference type="PROSITE" id="PS50880">
    <property type="entry name" value="TOPRIM"/>
    <property type="match status" value="1"/>
</dbReference>
<comment type="function">
    <text evidence="12 13">RNA polymerase that catalyzes the synthesis of short RNA molecules used as primers for DNA polymerase during DNA replication.</text>
</comment>
<dbReference type="Pfam" id="PF13155">
    <property type="entry name" value="Toprim_2"/>
    <property type="match status" value="1"/>
</dbReference>
<keyword evidence="5 12" id="KW-0235">DNA replication</keyword>
<reference evidence="16 17" key="1">
    <citation type="submission" date="2022-11" db="EMBL/GenBank/DDBJ databases">
        <title>The characterization of three novel Bacteroidetes species and genomic analysis of their roles in tidal elemental geochemical cycles.</title>
        <authorList>
            <person name="Ma K."/>
        </authorList>
    </citation>
    <scope>NUCLEOTIDE SEQUENCE [LARGE SCALE GENOMIC DNA]</scope>
    <source>
        <strain evidence="16 17">M17</strain>
    </source>
</reference>
<dbReference type="InterPro" id="IPR006295">
    <property type="entry name" value="DNA_primase_DnaG"/>
</dbReference>
<keyword evidence="10 12" id="KW-0238">DNA-binding</keyword>
<dbReference type="Pfam" id="PF01807">
    <property type="entry name" value="Zn_ribbon_DnaG"/>
    <property type="match status" value="1"/>
</dbReference>
<dbReference type="NCBIfam" id="TIGR01391">
    <property type="entry name" value="dnaG"/>
    <property type="match status" value="1"/>
</dbReference>
<evidence type="ECO:0000256" key="6">
    <source>
        <dbReference type="ARBA" id="ARBA00022723"/>
    </source>
</evidence>
<keyword evidence="7" id="KW-0863">Zinc-finger</keyword>
<evidence type="ECO:0000256" key="9">
    <source>
        <dbReference type="ARBA" id="ARBA00022842"/>
    </source>
</evidence>
<sequence>MKISDDSIEKVKSYVDIVDVIGEYVQLKKVGQNYRGLSPFTNEKTPSFYVSPSKEIFKCFSSGKGGDAIKFITEFEGVGYLEAIKILADKYGIELEMEELSEEAIQKQSTSESLLIVLNHAAEYFHQTLKETDEGRNVGLSYFRERGFNEKIINEFDLGYSLDKWDGLYKEALQKGYQEEYLDKAGLIIKKEDKVYDRFRGRVMFPIHNVSGKVIAFGGRVIKLDPSKKQPKYVNSPETEVYHKSKILYGIFQAKQAIRQFDECYLVEGYTDVISMHMSDVANVVASSGTSLTDDQIRLISRYTKNITVLFDGDAAGIKAAMRGIDMILEKGLNVKVLVFPEGEDPDSYSQKLGTEEFKKFLKENATDFVSYKLKIYSEEAKVSPQAKADSIKAIVESIAKIPDPIKRTVYTQQAATHLNVDEDLLIAEENKLIIQKRRNEQKQSAKDRFRYESDEPLQKEEQPAEEENLALASHVDNYIQSQESELIRVLISYGNHEMDDEGTLISHFILEELEDIEMITPEFNAILTQYREIAREGGTPDISYFMTFGDEVLQQRLVNMFIQPYEVSENWHKKHLIFVPSEEEQLHNVINGVILRLKLAYVKKMLHENKEKLKEIKDEDEIIQSMRIQKELKELEREYAKALGNVVIFK</sequence>
<dbReference type="CDD" id="cd03364">
    <property type="entry name" value="TOPRIM_DnaG_primases"/>
    <property type="match status" value="1"/>
</dbReference>
<evidence type="ECO:0000256" key="8">
    <source>
        <dbReference type="ARBA" id="ARBA00022833"/>
    </source>
</evidence>
<evidence type="ECO:0000256" key="12">
    <source>
        <dbReference type="HAMAP-Rule" id="MF_00974"/>
    </source>
</evidence>
<keyword evidence="3 12" id="KW-0808">Transferase</keyword>
<feature type="region of interest" description="Disordered" evidence="14">
    <location>
        <begin position="445"/>
        <end position="468"/>
    </location>
</feature>
<dbReference type="InterPro" id="IPR019475">
    <property type="entry name" value="DNA_primase_DnaB-bd"/>
</dbReference>
<evidence type="ECO:0000256" key="1">
    <source>
        <dbReference type="ARBA" id="ARBA00022478"/>
    </source>
</evidence>
<dbReference type="RefSeq" id="WP_266054485.1">
    <property type="nucleotide sequence ID" value="NZ_JAPFQN010000001.1"/>
</dbReference>
<keyword evidence="2 12" id="KW-0639">Primosome</keyword>
<feature type="compositionally biased region" description="Basic and acidic residues" evidence="14">
    <location>
        <begin position="445"/>
        <end position="463"/>
    </location>
</feature>
<keyword evidence="8 13" id="KW-0862">Zinc</keyword>
<dbReference type="Pfam" id="PF10410">
    <property type="entry name" value="DnaB_bind"/>
    <property type="match status" value="1"/>
</dbReference>
<evidence type="ECO:0000256" key="13">
    <source>
        <dbReference type="PIRNR" id="PIRNR002811"/>
    </source>
</evidence>
<evidence type="ECO:0000256" key="7">
    <source>
        <dbReference type="ARBA" id="ARBA00022771"/>
    </source>
</evidence>
<dbReference type="Proteomes" id="UP001209885">
    <property type="component" value="Unassembled WGS sequence"/>
</dbReference>
<evidence type="ECO:0000256" key="10">
    <source>
        <dbReference type="ARBA" id="ARBA00023125"/>
    </source>
</evidence>
<keyword evidence="11 12" id="KW-0804">Transcription</keyword>
<comment type="caution">
    <text evidence="16">The sequence shown here is derived from an EMBL/GenBank/DDBJ whole genome shotgun (WGS) entry which is preliminary data.</text>
</comment>
<evidence type="ECO:0000256" key="11">
    <source>
        <dbReference type="ARBA" id="ARBA00023163"/>
    </source>
</evidence>
<evidence type="ECO:0000313" key="17">
    <source>
        <dbReference type="Proteomes" id="UP001209885"/>
    </source>
</evidence>
<comment type="subunit">
    <text evidence="12">Monomer. Interacts with DnaB.</text>
</comment>
<feature type="domain" description="Toprim" evidence="15">
    <location>
        <begin position="262"/>
        <end position="343"/>
    </location>
</feature>